<feature type="modified residue" description="Phosphohistidine" evidence="11">
    <location>
        <position position="49"/>
    </location>
</feature>
<keyword evidence="5 11" id="KW-0597">Phosphoprotein</keyword>
<dbReference type="CDD" id="cd00088">
    <property type="entry name" value="HPT"/>
    <property type="match status" value="1"/>
</dbReference>
<dbReference type="Pfam" id="PF01627">
    <property type="entry name" value="Hpt"/>
    <property type="match status" value="1"/>
</dbReference>
<dbReference type="Gene3D" id="3.30.565.10">
    <property type="entry name" value="Histidine kinase-like ATPase, C-terminal domain"/>
    <property type="match status" value="1"/>
</dbReference>
<evidence type="ECO:0000256" key="2">
    <source>
        <dbReference type="ARBA" id="ARBA00012438"/>
    </source>
</evidence>
<dbReference type="EMBL" id="LT981265">
    <property type="protein sequence ID" value="SPC34521.1"/>
    <property type="molecule type" value="Genomic_DNA"/>
</dbReference>
<dbReference type="InterPro" id="IPR004105">
    <property type="entry name" value="CheA-like_dim"/>
</dbReference>
<dbReference type="FunFam" id="3.30.565.10:FF:000016">
    <property type="entry name" value="Chemotaxis protein CheA, putative"/>
    <property type="match status" value="1"/>
</dbReference>
<evidence type="ECO:0000256" key="4">
    <source>
        <dbReference type="ARBA" id="ARBA00022500"/>
    </source>
</evidence>
<dbReference type="GeneID" id="41595355"/>
<feature type="domain" description="CheW-like" evidence="14">
    <location>
        <begin position="408"/>
        <end position="557"/>
    </location>
</feature>
<dbReference type="Pfam" id="PF02518">
    <property type="entry name" value="HATPase_c"/>
    <property type="match status" value="1"/>
</dbReference>
<dbReference type="SMART" id="SM00387">
    <property type="entry name" value="HATPase_c"/>
    <property type="match status" value="1"/>
</dbReference>
<evidence type="ECO:0000256" key="12">
    <source>
        <dbReference type="SAM" id="MobiDB-lite"/>
    </source>
</evidence>
<evidence type="ECO:0000259" key="13">
    <source>
        <dbReference type="PROSITE" id="PS50109"/>
    </source>
</evidence>
<evidence type="ECO:0000259" key="15">
    <source>
        <dbReference type="PROSITE" id="PS50894"/>
    </source>
</evidence>
<evidence type="ECO:0000256" key="3">
    <source>
        <dbReference type="ARBA" id="ARBA00021495"/>
    </source>
</evidence>
<dbReference type="Pfam" id="PF01584">
    <property type="entry name" value="CheW"/>
    <property type="match status" value="1"/>
</dbReference>
<feature type="region of interest" description="Disordered" evidence="12">
    <location>
        <begin position="134"/>
        <end position="156"/>
    </location>
</feature>
<dbReference type="PROSITE" id="PS50894">
    <property type="entry name" value="HPT"/>
    <property type="match status" value="1"/>
</dbReference>
<dbReference type="Proteomes" id="UP000236248">
    <property type="component" value="Chromosome NCAV"/>
</dbReference>
<evidence type="ECO:0000256" key="6">
    <source>
        <dbReference type="ARBA" id="ARBA00022679"/>
    </source>
</evidence>
<dbReference type="InterPro" id="IPR004358">
    <property type="entry name" value="Sig_transdc_His_kin-like_C"/>
</dbReference>
<dbReference type="InterPro" id="IPR003594">
    <property type="entry name" value="HATPase_dom"/>
</dbReference>
<dbReference type="SMART" id="SM00260">
    <property type="entry name" value="CheW"/>
    <property type="match status" value="1"/>
</dbReference>
<dbReference type="PRINTS" id="PR00344">
    <property type="entry name" value="BCTRLSENSOR"/>
</dbReference>
<dbReference type="SUPFAM" id="SSF55874">
    <property type="entry name" value="ATPase domain of HSP90 chaperone/DNA topoisomerase II/histidine kinase"/>
    <property type="match status" value="1"/>
</dbReference>
<sequence length="557" mass="61565">MSDISSNKEYRELFVIEANEHIQNMNNELLAYEQDNAREHIDSIFRSVHTLKGMAGTMGYENIRILCKTIENVLDALRNGRMVFEKSIADTLFQCFDILSRLVNDEHALIDISPYISSLSSIMANENKTGVVGNNNGDDGNGSANNKNNEVTNDNDKLPTTITVKLDDLDRLVDLVGELVIAKSRLRGMVTSNNAMVDAQLTHLDRLISDLQYSVMKLRLVPLSTVFSRFPRLVRDTASKLGKEVRLEIEGSEIEVDRSILQAITDPLVHMIRNAIDHGIEDREERISKGKEPTGLLRIAASKVEDRISITVEDDGKGIDVDALKKKAVEKGLISSDEAERMGDDDALRLIGTPGLSTAREVTDISGRGVGMDVVFKQVSRFGGYVKIESRRDIGTRITLYIPMNVSIISGLMVYVRGERYIIPSSNVVTTMKVKNSEIMHIHGKKVIRMSGKDYGSNDKGDKIIPIVEMDYMLGINGYSYGYDGNAKNGNSSNDSSSIVIVNSKGKSIGFVVDSFEYMKEVVVKRVVGLNGRFVDATIASDGSAVLILDISQLVRS</sequence>
<dbReference type="Gene3D" id="1.10.287.560">
    <property type="entry name" value="Histidine kinase CheA-like, homodimeric domain"/>
    <property type="match status" value="1"/>
</dbReference>
<evidence type="ECO:0000259" key="14">
    <source>
        <dbReference type="PROSITE" id="PS50851"/>
    </source>
</evidence>
<dbReference type="AlphaFoldDB" id="A0A2K5ASA6"/>
<feature type="domain" description="HPt" evidence="15">
    <location>
        <begin position="3"/>
        <end position="106"/>
    </location>
</feature>
<dbReference type="EC" id="2.7.13.3" evidence="2"/>
<keyword evidence="9" id="KW-0067">ATP-binding</keyword>
<dbReference type="InterPro" id="IPR002545">
    <property type="entry name" value="CheW-lke_dom"/>
</dbReference>
<keyword evidence="17" id="KW-1185">Reference proteome</keyword>
<dbReference type="SUPFAM" id="SSF47226">
    <property type="entry name" value="Histidine-containing phosphotransfer domain, HPT domain"/>
    <property type="match status" value="1"/>
</dbReference>
<protein>
    <recommendedName>
        <fullName evidence="3">Chemotaxis protein CheA</fullName>
        <ecNumber evidence="2">2.7.13.3</ecNumber>
    </recommendedName>
</protein>
<proteinExistence type="predicted"/>
<dbReference type="InterPro" id="IPR036097">
    <property type="entry name" value="HisK_dim/P_sf"/>
</dbReference>
<evidence type="ECO:0000256" key="5">
    <source>
        <dbReference type="ARBA" id="ARBA00022553"/>
    </source>
</evidence>
<dbReference type="PROSITE" id="PS50851">
    <property type="entry name" value="CHEW"/>
    <property type="match status" value="1"/>
</dbReference>
<evidence type="ECO:0000256" key="8">
    <source>
        <dbReference type="ARBA" id="ARBA00022777"/>
    </source>
</evidence>
<dbReference type="RefSeq" id="WP_148695241.1">
    <property type="nucleotide sequence ID" value="NZ_LT981265.1"/>
</dbReference>
<dbReference type="InterPro" id="IPR008207">
    <property type="entry name" value="Sig_transdc_His_kin_Hpt_dom"/>
</dbReference>
<evidence type="ECO:0000256" key="9">
    <source>
        <dbReference type="ARBA" id="ARBA00022840"/>
    </source>
</evidence>
<keyword evidence="10" id="KW-0902">Two-component regulatory system</keyword>
<dbReference type="GO" id="GO:0005737">
    <property type="term" value="C:cytoplasm"/>
    <property type="evidence" value="ECO:0007669"/>
    <property type="project" value="InterPro"/>
</dbReference>
<dbReference type="SUPFAM" id="SSF50341">
    <property type="entry name" value="CheW-like"/>
    <property type="match status" value="1"/>
</dbReference>
<dbReference type="InterPro" id="IPR036061">
    <property type="entry name" value="CheW-like_dom_sf"/>
</dbReference>
<dbReference type="GO" id="GO:0006935">
    <property type="term" value="P:chemotaxis"/>
    <property type="evidence" value="ECO:0007669"/>
    <property type="project" value="InterPro"/>
</dbReference>
<dbReference type="SMART" id="SM01231">
    <property type="entry name" value="H-kinase_dim"/>
    <property type="match status" value="1"/>
</dbReference>
<accession>A0A2K5ASA6</accession>
<keyword evidence="4" id="KW-0145">Chemotaxis</keyword>
<dbReference type="GO" id="GO:0000155">
    <property type="term" value="F:phosphorelay sensor kinase activity"/>
    <property type="evidence" value="ECO:0007669"/>
    <property type="project" value="InterPro"/>
</dbReference>
<dbReference type="InterPro" id="IPR005467">
    <property type="entry name" value="His_kinase_dom"/>
</dbReference>
<evidence type="ECO:0000256" key="11">
    <source>
        <dbReference type="PROSITE-ProRule" id="PRU00110"/>
    </source>
</evidence>
<dbReference type="Pfam" id="PF02895">
    <property type="entry name" value="H-kinase_dim"/>
    <property type="match status" value="1"/>
</dbReference>
<evidence type="ECO:0000256" key="10">
    <source>
        <dbReference type="ARBA" id="ARBA00023012"/>
    </source>
</evidence>
<feature type="domain" description="Histidine kinase" evidence="13">
    <location>
        <begin position="196"/>
        <end position="406"/>
    </location>
</feature>
<gene>
    <name evidence="16" type="ORF">NCAV_1355</name>
</gene>
<evidence type="ECO:0000313" key="17">
    <source>
        <dbReference type="Proteomes" id="UP000236248"/>
    </source>
</evidence>
<feature type="compositionally biased region" description="Low complexity" evidence="12">
    <location>
        <begin position="134"/>
        <end position="152"/>
    </location>
</feature>
<dbReference type="PROSITE" id="PS50109">
    <property type="entry name" value="HIS_KIN"/>
    <property type="match status" value="1"/>
</dbReference>
<dbReference type="SMART" id="SM00073">
    <property type="entry name" value="HPT"/>
    <property type="match status" value="1"/>
</dbReference>
<dbReference type="Gene3D" id="1.20.120.160">
    <property type="entry name" value="HPT domain"/>
    <property type="match status" value="1"/>
</dbReference>
<comment type="catalytic activity">
    <reaction evidence="1">
        <text>ATP + protein L-histidine = ADP + protein N-phospho-L-histidine.</text>
        <dbReference type="EC" id="2.7.13.3"/>
    </reaction>
</comment>
<dbReference type="Gene3D" id="2.30.30.40">
    <property type="entry name" value="SH3 Domains"/>
    <property type="match status" value="1"/>
</dbReference>
<organism evidence="16 17">
    <name type="scientific">Candidatus Nitrosocaldus cavascurensis</name>
    <dbReference type="NCBI Taxonomy" id="2058097"/>
    <lineage>
        <taxon>Archaea</taxon>
        <taxon>Nitrososphaerota</taxon>
        <taxon>Nitrososphaeria</taxon>
        <taxon>Candidatus Nitrosocaldales</taxon>
        <taxon>Candidatus Nitrosocaldaceae</taxon>
        <taxon>Candidatus Nitrosocaldus</taxon>
    </lineage>
</organism>
<dbReference type="CDD" id="cd16916">
    <property type="entry name" value="HATPase_CheA-like"/>
    <property type="match status" value="1"/>
</dbReference>
<evidence type="ECO:0000256" key="7">
    <source>
        <dbReference type="ARBA" id="ARBA00022741"/>
    </source>
</evidence>
<keyword evidence="7" id="KW-0547">Nucleotide-binding</keyword>
<dbReference type="InterPro" id="IPR037006">
    <property type="entry name" value="CheA-like_homodim_sf"/>
</dbReference>
<evidence type="ECO:0000256" key="1">
    <source>
        <dbReference type="ARBA" id="ARBA00000085"/>
    </source>
</evidence>
<dbReference type="InterPro" id="IPR036641">
    <property type="entry name" value="HPT_dom_sf"/>
</dbReference>
<reference evidence="17" key="1">
    <citation type="submission" date="2018-01" db="EMBL/GenBank/DDBJ databases">
        <authorList>
            <person name="Kerou L M."/>
        </authorList>
    </citation>
    <scope>NUCLEOTIDE SEQUENCE [LARGE SCALE GENOMIC DNA]</scope>
    <source>
        <strain evidence="17">SCU2</strain>
    </source>
</reference>
<dbReference type="InterPro" id="IPR051315">
    <property type="entry name" value="Bact_Chemotaxis_CheA"/>
</dbReference>
<dbReference type="SUPFAM" id="SSF47384">
    <property type="entry name" value="Homodimeric domain of signal transducing histidine kinase"/>
    <property type="match status" value="1"/>
</dbReference>
<dbReference type="PANTHER" id="PTHR43395">
    <property type="entry name" value="SENSOR HISTIDINE KINASE CHEA"/>
    <property type="match status" value="1"/>
</dbReference>
<keyword evidence="8 16" id="KW-0418">Kinase</keyword>
<keyword evidence="6 16" id="KW-0808">Transferase</keyword>
<dbReference type="KEGG" id="ncv:NCAV_1355"/>
<evidence type="ECO:0000313" key="16">
    <source>
        <dbReference type="EMBL" id="SPC34521.1"/>
    </source>
</evidence>
<dbReference type="InterPro" id="IPR036890">
    <property type="entry name" value="HATPase_C_sf"/>
</dbReference>
<name>A0A2K5ASA6_9ARCH</name>
<dbReference type="PANTHER" id="PTHR43395:SF10">
    <property type="entry name" value="CHEMOTAXIS PROTEIN CHEA"/>
    <property type="match status" value="1"/>
</dbReference>